<keyword evidence="1" id="KW-0472">Membrane</keyword>
<evidence type="ECO:0000313" key="2">
    <source>
        <dbReference type="EMBL" id="PJE64445.1"/>
    </source>
</evidence>
<protein>
    <submittedName>
        <fullName evidence="2">Uncharacterized protein</fullName>
    </submittedName>
</protein>
<keyword evidence="1" id="KW-1133">Transmembrane helix</keyword>
<accession>A0A2M8KWY7</accession>
<proteinExistence type="predicted"/>
<name>A0A2M8KWY7_9BACT</name>
<evidence type="ECO:0000256" key="1">
    <source>
        <dbReference type="SAM" id="Phobius"/>
    </source>
</evidence>
<comment type="caution">
    <text evidence="2">The sequence shown here is derived from an EMBL/GenBank/DDBJ whole genome shotgun (WGS) entry which is preliminary data.</text>
</comment>
<dbReference type="Proteomes" id="UP000229098">
    <property type="component" value="Unassembled WGS sequence"/>
</dbReference>
<dbReference type="PROSITE" id="PS51257">
    <property type="entry name" value="PROKAR_LIPOPROTEIN"/>
    <property type="match status" value="1"/>
</dbReference>
<dbReference type="EMBL" id="PFEF01000006">
    <property type="protein sequence ID" value="PJE64445.1"/>
    <property type="molecule type" value="Genomic_DNA"/>
</dbReference>
<evidence type="ECO:0000313" key="3">
    <source>
        <dbReference type="Proteomes" id="UP000229098"/>
    </source>
</evidence>
<keyword evidence="1" id="KW-0812">Transmembrane</keyword>
<feature type="transmembrane region" description="Helical" evidence="1">
    <location>
        <begin position="37"/>
        <end position="56"/>
    </location>
</feature>
<sequence length="65" mass="7219">MGVRLPIILLFLFGCLGGVLAYNIAGFFDFGRMVTVILTFLGVFYTTIFTGIFISLSQKETGNFR</sequence>
<dbReference type="AlphaFoldDB" id="A0A2M8KWY7"/>
<gene>
    <name evidence="2" type="ORF">COU90_03290</name>
</gene>
<organism evidence="2 3">
    <name type="scientific">Candidatus Ryanbacteria bacterium CG10_big_fil_rev_8_21_14_0_10_43_42</name>
    <dbReference type="NCBI Taxonomy" id="1974864"/>
    <lineage>
        <taxon>Bacteria</taxon>
        <taxon>Candidatus Ryaniibacteriota</taxon>
    </lineage>
</organism>
<reference evidence="3" key="1">
    <citation type="submission" date="2017-09" db="EMBL/GenBank/DDBJ databases">
        <title>Depth-based differentiation of microbial function through sediment-hosted aquifers and enrichment of novel symbionts in the deep terrestrial subsurface.</title>
        <authorList>
            <person name="Probst A.J."/>
            <person name="Ladd B."/>
            <person name="Jarett J.K."/>
            <person name="Geller-Mcgrath D.E."/>
            <person name="Sieber C.M.K."/>
            <person name="Emerson J.B."/>
            <person name="Anantharaman K."/>
            <person name="Thomas B.C."/>
            <person name="Malmstrom R."/>
            <person name="Stieglmeier M."/>
            <person name="Klingl A."/>
            <person name="Woyke T."/>
            <person name="Ryan C.M."/>
            <person name="Banfield J.F."/>
        </authorList>
    </citation>
    <scope>NUCLEOTIDE SEQUENCE [LARGE SCALE GENOMIC DNA]</scope>
</reference>